<evidence type="ECO:0000313" key="2">
    <source>
        <dbReference type="EMBL" id="XBS88909.1"/>
    </source>
</evidence>
<dbReference type="InterPro" id="IPR029032">
    <property type="entry name" value="AhpD-like"/>
</dbReference>
<dbReference type="GO" id="GO:0051920">
    <property type="term" value="F:peroxiredoxin activity"/>
    <property type="evidence" value="ECO:0007669"/>
    <property type="project" value="InterPro"/>
</dbReference>
<gene>
    <name evidence="2" type="ORF">ABNK63_10890</name>
</gene>
<sequence length="152" mass="17156">MTRISIQRHYAAMQPLVKLGEEIRARGHLDAKLADLILMRCSQINGCAFCLDMHSKDARAAGETEQRLYLLSAWRETRLYSEAEQAALAFAEELTELPSHESVSDALYERLHQHFDDAAVIDLTLLVGLINTWNRLNIAVRTEGGHYKPAAH</sequence>
<dbReference type="AlphaFoldDB" id="A0AAU7QHP6"/>
<dbReference type="SUPFAM" id="SSF69118">
    <property type="entry name" value="AhpD-like"/>
    <property type="match status" value="1"/>
</dbReference>
<dbReference type="EMBL" id="CP157948">
    <property type="protein sequence ID" value="XBS88909.1"/>
    <property type="molecule type" value="Genomic_DNA"/>
</dbReference>
<evidence type="ECO:0000259" key="1">
    <source>
        <dbReference type="Pfam" id="PF02627"/>
    </source>
</evidence>
<reference evidence="2" key="1">
    <citation type="submission" date="2024-06" db="EMBL/GenBank/DDBJ databases">
        <authorList>
            <person name="Sun Y."/>
        </authorList>
    </citation>
    <scope>NUCLEOTIDE SEQUENCE</scope>
    <source>
        <strain evidence="2">IGA1.0</strain>
    </source>
</reference>
<dbReference type="PANTHER" id="PTHR34846:SF10">
    <property type="entry name" value="CYTOPLASMIC PROTEIN"/>
    <property type="match status" value="1"/>
</dbReference>
<organism evidence="2">
    <name type="scientific">Rhodanobacter sp. IGA1.0</name>
    <dbReference type="NCBI Taxonomy" id="3158582"/>
    <lineage>
        <taxon>Bacteria</taxon>
        <taxon>Pseudomonadati</taxon>
        <taxon>Pseudomonadota</taxon>
        <taxon>Gammaproteobacteria</taxon>
        <taxon>Lysobacterales</taxon>
        <taxon>Rhodanobacteraceae</taxon>
        <taxon>Rhodanobacter</taxon>
    </lineage>
</organism>
<dbReference type="InterPro" id="IPR003779">
    <property type="entry name" value="CMD-like"/>
</dbReference>
<dbReference type="RefSeq" id="WP_007806168.1">
    <property type="nucleotide sequence ID" value="NZ_CP157948.1"/>
</dbReference>
<dbReference type="PANTHER" id="PTHR34846">
    <property type="entry name" value="4-CARBOXYMUCONOLACTONE DECARBOXYLASE FAMILY PROTEIN (AFU_ORTHOLOGUE AFUA_6G11590)"/>
    <property type="match status" value="1"/>
</dbReference>
<dbReference type="Pfam" id="PF02627">
    <property type="entry name" value="CMD"/>
    <property type="match status" value="1"/>
</dbReference>
<name>A0AAU7QHP6_9GAMM</name>
<dbReference type="NCBIfam" id="TIGR00778">
    <property type="entry name" value="ahpD_dom"/>
    <property type="match status" value="1"/>
</dbReference>
<proteinExistence type="predicted"/>
<feature type="domain" description="Carboxymuconolactone decarboxylase-like" evidence="1">
    <location>
        <begin position="12"/>
        <end position="93"/>
    </location>
</feature>
<accession>A0AAU7QHP6</accession>
<protein>
    <submittedName>
        <fullName evidence="2">Carboxymuconolactone decarboxylase family protein</fullName>
    </submittedName>
</protein>
<dbReference type="InterPro" id="IPR004675">
    <property type="entry name" value="AhpD_core"/>
</dbReference>
<dbReference type="Gene3D" id="1.20.1290.10">
    <property type="entry name" value="AhpD-like"/>
    <property type="match status" value="1"/>
</dbReference>